<accession>A0A1M6K462</accession>
<dbReference type="Gene3D" id="1.10.10.10">
    <property type="entry name" value="Winged helix-like DNA-binding domain superfamily/Winged helix DNA-binding domain"/>
    <property type="match status" value="1"/>
</dbReference>
<evidence type="ECO:0000256" key="3">
    <source>
        <dbReference type="ARBA" id="ARBA00023163"/>
    </source>
</evidence>
<evidence type="ECO:0000256" key="2">
    <source>
        <dbReference type="ARBA" id="ARBA00023125"/>
    </source>
</evidence>
<dbReference type="STRING" id="1121301.SAMN02745912_00254"/>
<dbReference type="PRINTS" id="PR00033">
    <property type="entry name" value="HTHASNC"/>
</dbReference>
<keyword evidence="3" id="KW-0804">Transcription</keyword>
<dbReference type="InterPro" id="IPR019888">
    <property type="entry name" value="Tscrpt_reg_AsnC-like"/>
</dbReference>
<dbReference type="SUPFAM" id="SSF54909">
    <property type="entry name" value="Dimeric alpha+beta barrel"/>
    <property type="match status" value="1"/>
</dbReference>
<keyword evidence="2" id="KW-0238">DNA-binding</keyword>
<dbReference type="SUPFAM" id="SSF46785">
    <property type="entry name" value="Winged helix' DNA-binding domain"/>
    <property type="match status" value="1"/>
</dbReference>
<dbReference type="OrthoDB" id="9791355at2"/>
<dbReference type="InterPro" id="IPR011008">
    <property type="entry name" value="Dimeric_a/b-barrel"/>
</dbReference>
<evidence type="ECO:0000313" key="5">
    <source>
        <dbReference type="EMBL" id="SHJ53763.1"/>
    </source>
</evidence>
<keyword evidence="6" id="KW-1185">Reference proteome</keyword>
<dbReference type="PROSITE" id="PS50956">
    <property type="entry name" value="HTH_ASNC_2"/>
    <property type="match status" value="1"/>
</dbReference>
<dbReference type="GO" id="GO:0005829">
    <property type="term" value="C:cytosol"/>
    <property type="evidence" value="ECO:0007669"/>
    <property type="project" value="TreeGrafter"/>
</dbReference>
<dbReference type="Proteomes" id="UP000184465">
    <property type="component" value="Unassembled WGS sequence"/>
</dbReference>
<protein>
    <submittedName>
        <fullName evidence="5">Lrp/AsnC family transcriptional regulator, regulator for asnA, asnC and gidA</fullName>
    </submittedName>
</protein>
<dbReference type="EMBL" id="FRAG01000002">
    <property type="protein sequence ID" value="SHJ53763.1"/>
    <property type="molecule type" value="Genomic_DNA"/>
</dbReference>
<evidence type="ECO:0000259" key="4">
    <source>
        <dbReference type="PROSITE" id="PS50956"/>
    </source>
</evidence>
<dbReference type="Gene3D" id="3.30.70.920">
    <property type="match status" value="1"/>
</dbReference>
<dbReference type="GO" id="GO:0043200">
    <property type="term" value="P:response to amino acid"/>
    <property type="evidence" value="ECO:0007669"/>
    <property type="project" value="TreeGrafter"/>
</dbReference>
<organism evidence="5 6">
    <name type="scientific">Paramaledivibacter caminithermalis (strain DSM 15212 / CIP 107654 / DViRD3)</name>
    <name type="common">Clostridium caminithermale</name>
    <dbReference type="NCBI Taxonomy" id="1121301"/>
    <lineage>
        <taxon>Bacteria</taxon>
        <taxon>Bacillati</taxon>
        <taxon>Bacillota</taxon>
        <taxon>Clostridia</taxon>
        <taxon>Peptostreptococcales</taxon>
        <taxon>Caminicellaceae</taxon>
        <taxon>Paramaledivibacter</taxon>
    </lineage>
</organism>
<evidence type="ECO:0000313" key="6">
    <source>
        <dbReference type="Proteomes" id="UP000184465"/>
    </source>
</evidence>
<gene>
    <name evidence="5" type="ORF">SAMN02745912_00254</name>
</gene>
<dbReference type="InterPro" id="IPR036390">
    <property type="entry name" value="WH_DNA-bd_sf"/>
</dbReference>
<dbReference type="InterPro" id="IPR000485">
    <property type="entry name" value="AsnC-type_HTH_dom"/>
</dbReference>
<evidence type="ECO:0000256" key="1">
    <source>
        <dbReference type="ARBA" id="ARBA00023015"/>
    </source>
</evidence>
<dbReference type="AlphaFoldDB" id="A0A1M6K462"/>
<dbReference type="Pfam" id="PF13404">
    <property type="entry name" value="HTH_AsnC-type"/>
    <property type="match status" value="1"/>
</dbReference>
<dbReference type="GO" id="GO:0043565">
    <property type="term" value="F:sequence-specific DNA binding"/>
    <property type="evidence" value="ECO:0007669"/>
    <property type="project" value="InterPro"/>
</dbReference>
<dbReference type="PANTHER" id="PTHR30154:SF34">
    <property type="entry name" value="TRANSCRIPTIONAL REGULATOR AZLB"/>
    <property type="match status" value="1"/>
</dbReference>
<dbReference type="SMART" id="SM00344">
    <property type="entry name" value="HTH_ASNC"/>
    <property type="match status" value="1"/>
</dbReference>
<proteinExistence type="predicted"/>
<keyword evidence="1" id="KW-0805">Transcription regulation</keyword>
<dbReference type="RefSeq" id="WP_073146571.1">
    <property type="nucleotide sequence ID" value="NZ_FRAG01000002.1"/>
</dbReference>
<reference evidence="5 6" key="1">
    <citation type="submission" date="2016-11" db="EMBL/GenBank/DDBJ databases">
        <authorList>
            <person name="Jaros S."/>
            <person name="Januszkiewicz K."/>
            <person name="Wedrychowicz H."/>
        </authorList>
    </citation>
    <scope>NUCLEOTIDE SEQUENCE [LARGE SCALE GENOMIC DNA]</scope>
    <source>
        <strain evidence="5 6">DSM 15212</strain>
    </source>
</reference>
<dbReference type="InterPro" id="IPR036388">
    <property type="entry name" value="WH-like_DNA-bd_sf"/>
</dbReference>
<name>A0A1M6K462_PARC5</name>
<sequence>MRKKIKSYDKIDFKIINELYKNARASASKIAKAINVNERTVRRRIDKLIETKAIRLATIVEPSMFGYNSIADINLKVDEEVFDDFVEDCKKNPNVCYIAFGWGKANLAIETRFLDNEEMYNFINHTLPETKGVEVVNFFIIPKIIYNIDQWLPVESDFKD</sequence>
<dbReference type="PANTHER" id="PTHR30154">
    <property type="entry name" value="LEUCINE-RESPONSIVE REGULATORY PROTEIN"/>
    <property type="match status" value="1"/>
</dbReference>
<feature type="domain" description="HTH asnC-type" evidence="4">
    <location>
        <begin position="8"/>
        <end position="68"/>
    </location>
</feature>